<dbReference type="FunFam" id="1.25.40.10:FF:000029">
    <property type="entry name" value="peptidyl-prolyl cis-trans isomerase D"/>
    <property type="match status" value="1"/>
</dbReference>
<dbReference type="PANTHER" id="PTHR11071:SF561">
    <property type="entry name" value="PEPTIDYL-PROLYL CIS-TRANS ISOMERASE D-RELATED"/>
    <property type="match status" value="1"/>
</dbReference>
<dbReference type="InterPro" id="IPR019734">
    <property type="entry name" value="TPR_rpt"/>
</dbReference>
<accession>A0A9P7B7M2</accession>
<dbReference type="InterPro" id="IPR029000">
    <property type="entry name" value="Cyclophilin-like_dom_sf"/>
</dbReference>
<gene>
    <name evidence="9" type="ORF">C6P45_000894</name>
</gene>
<dbReference type="EC" id="5.2.1.8" evidence="2"/>
<dbReference type="GO" id="GO:0051082">
    <property type="term" value="F:unfolded protein binding"/>
    <property type="evidence" value="ECO:0007669"/>
    <property type="project" value="UniProtKB-ARBA"/>
</dbReference>
<dbReference type="AlphaFoldDB" id="A0A9P7B7M2"/>
<protein>
    <recommendedName>
        <fullName evidence="2">peptidylprolyl isomerase</fullName>
        <ecNumber evidence="2">5.2.1.8</ecNumber>
    </recommendedName>
</protein>
<dbReference type="GO" id="GO:0005829">
    <property type="term" value="C:cytosol"/>
    <property type="evidence" value="ECO:0007669"/>
    <property type="project" value="TreeGrafter"/>
</dbReference>
<keyword evidence="10" id="KW-1185">Reference proteome</keyword>
<evidence type="ECO:0000256" key="4">
    <source>
        <dbReference type="ARBA" id="ARBA00022803"/>
    </source>
</evidence>
<dbReference type="Pfam" id="PF00160">
    <property type="entry name" value="Pro_isomerase"/>
    <property type="match status" value="1"/>
</dbReference>
<dbReference type="OrthoDB" id="407558at2759"/>
<evidence type="ECO:0000256" key="5">
    <source>
        <dbReference type="ARBA" id="ARBA00023110"/>
    </source>
</evidence>
<dbReference type="PROSITE" id="PS50005">
    <property type="entry name" value="TPR"/>
    <property type="match status" value="1"/>
</dbReference>
<dbReference type="SUPFAM" id="SSF50891">
    <property type="entry name" value="Cyclophilin-like"/>
    <property type="match status" value="1"/>
</dbReference>
<evidence type="ECO:0000256" key="1">
    <source>
        <dbReference type="ARBA" id="ARBA00000971"/>
    </source>
</evidence>
<dbReference type="Gene3D" id="1.25.40.10">
    <property type="entry name" value="Tetratricopeptide repeat domain"/>
    <property type="match status" value="1"/>
</dbReference>
<dbReference type="EMBL" id="PUHR01000134">
    <property type="protein sequence ID" value="KAG0663195.1"/>
    <property type="molecule type" value="Genomic_DNA"/>
</dbReference>
<dbReference type="GO" id="GO:0042026">
    <property type="term" value="P:protein refolding"/>
    <property type="evidence" value="ECO:0007669"/>
    <property type="project" value="UniProtKB-ARBA"/>
</dbReference>
<evidence type="ECO:0000256" key="6">
    <source>
        <dbReference type="ARBA" id="ARBA00023235"/>
    </source>
</evidence>
<keyword evidence="3" id="KW-0677">Repeat</keyword>
<evidence type="ECO:0000256" key="3">
    <source>
        <dbReference type="ARBA" id="ARBA00022737"/>
    </source>
</evidence>
<organism evidence="9 10">
    <name type="scientific">Maudiozyma exigua</name>
    <name type="common">Yeast</name>
    <name type="synonym">Kazachstania exigua</name>
    <dbReference type="NCBI Taxonomy" id="34358"/>
    <lineage>
        <taxon>Eukaryota</taxon>
        <taxon>Fungi</taxon>
        <taxon>Dikarya</taxon>
        <taxon>Ascomycota</taxon>
        <taxon>Saccharomycotina</taxon>
        <taxon>Saccharomycetes</taxon>
        <taxon>Saccharomycetales</taxon>
        <taxon>Saccharomycetaceae</taxon>
        <taxon>Maudiozyma</taxon>
    </lineage>
</organism>
<proteinExistence type="predicted"/>
<dbReference type="SUPFAM" id="SSF48452">
    <property type="entry name" value="TPR-like"/>
    <property type="match status" value="1"/>
</dbReference>
<dbReference type="GO" id="GO:0003755">
    <property type="term" value="F:peptidyl-prolyl cis-trans isomerase activity"/>
    <property type="evidence" value="ECO:0007669"/>
    <property type="project" value="UniProtKB-KW"/>
</dbReference>
<dbReference type="InterPro" id="IPR020892">
    <property type="entry name" value="Cyclophilin-type_PPIase_CS"/>
</dbReference>
<name>A0A9P7B7M2_MAUEX</name>
<dbReference type="PANTHER" id="PTHR11071">
    <property type="entry name" value="PEPTIDYL-PROLYL CIS-TRANS ISOMERASE"/>
    <property type="match status" value="1"/>
</dbReference>
<dbReference type="Proteomes" id="UP000750334">
    <property type="component" value="Unassembled WGS sequence"/>
</dbReference>
<dbReference type="InterPro" id="IPR002130">
    <property type="entry name" value="Cyclophilin-type_PPIase_dom"/>
</dbReference>
<sequence length="394" mass="45043">MSEIEEVFFDIAIDNENTGRIVFELFKSTAALAADNFYHLCKGDVSKIINGKERKLTYKNNFFHRIVKTFMIQAGDIIYGSEAFEKSDDIGKGGCSIYATEEDLKTMKDLPCYGNFKDENLGEFTEPFYLAMVNTGEPDSNTSQFFITTGTAPHLNNKNTIFGKVIHGKSVIRTIERCTVDEDGFPSKCVKVVDCGEWNDTMPVPLYNACNDQISGDIYEEYPDDDKNFDPEDFNKAYDAACIIKDSGSALFKLKDFQNALFKYKKSLSYINTFIPEEEVDKDNHIKFSELKIKIYSNLSLVSYNLKKYDDCIMYSRYVLDSPGVINKDKAKAYYRMGNTYVVKKAYDDALSCYILCKENNPNDKVIDTKIESVENTIEQNKERTKKNIAKFFT</sequence>
<dbReference type="PRINTS" id="PR00153">
    <property type="entry name" value="CSAPPISMRASE"/>
</dbReference>
<evidence type="ECO:0000313" key="10">
    <source>
        <dbReference type="Proteomes" id="UP000750334"/>
    </source>
</evidence>
<dbReference type="Gene3D" id="2.40.100.10">
    <property type="entry name" value="Cyclophilin-like"/>
    <property type="match status" value="1"/>
</dbReference>
<feature type="domain" description="PPIase cyclophilin-type" evidence="8">
    <location>
        <begin position="8"/>
        <end position="197"/>
    </location>
</feature>
<dbReference type="SMART" id="SM00028">
    <property type="entry name" value="TPR"/>
    <property type="match status" value="2"/>
</dbReference>
<evidence type="ECO:0000313" key="9">
    <source>
        <dbReference type="EMBL" id="KAG0663195.1"/>
    </source>
</evidence>
<evidence type="ECO:0000259" key="8">
    <source>
        <dbReference type="PROSITE" id="PS50072"/>
    </source>
</evidence>
<keyword evidence="5" id="KW-0697">Rotamase</keyword>
<dbReference type="PROSITE" id="PS50072">
    <property type="entry name" value="CSA_PPIASE_2"/>
    <property type="match status" value="1"/>
</dbReference>
<evidence type="ECO:0000256" key="7">
    <source>
        <dbReference type="PROSITE-ProRule" id="PRU00339"/>
    </source>
</evidence>
<dbReference type="InterPro" id="IPR011990">
    <property type="entry name" value="TPR-like_helical_dom_sf"/>
</dbReference>
<comment type="catalytic activity">
    <reaction evidence="1">
        <text>[protein]-peptidylproline (omega=180) = [protein]-peptidylproline (omega=0)</text>
        <dbReference type="Rhea" id="RHEA:16237"/>
        <dbReference type="Rhea" id="RHEA-COMP:10747"/>
        <dbReference type="Rhea" id="RHEA-COMP:10748"/>
        <dbReference type="ChEBI" id="CHEBI:83833"/>
        <dbReference type="ChEBI" id="CHEBI:83834"/>
        <dbReference type="EC" id="5.2.1.8"/>
    </reaction>
</comment>
<keyword evidence="4 7" id="KW-0802">TPR repeat</keyword>
<dbReference type="PROSITE" id="PS00170">
    <property type="entry name" value="CSA_PPIASE_1"/>
    <property type="match status" value="1"/>
</dbReference>
<dbReference type="GO" id="GO:0016018">
    <property type="term" value="F:cyclosporin A binding"/>
    <property type="evidence" value="ECO:0007669"/>
    <property type="project" value="TreeGrafter"/>
</dbReference>
<comment type="caution">
    <text evidence="9">The sequence shown here is derived from an EMBL/GenBank/DDBJ whole genome shotgun (WGS) entry which is preliminary data.</text>
</comment>
<feature type="repeat" description="TPR" evidence="7">
    <location>
        <begin position="331"/>
        <end position="364"/>
    </location>
</feature>
<evidence type="ECO:0000256" key="2">
    <source>
        <dbReference type="ARBA" id="ARBA00013194"/>
    </source>
</evidence>
<keyword evidence="6" id="KW-0413">Isomerase</keyword>
<reference evidence="9 10" key="1">
    <citation type="submission" date="2020-11" db="EMBL/GenBank/DDBJ databases">
        <title>Kefir isolates.</title>
        <authorList>
            <person name="Marcisauskas S."/>
            <person name="Kim Y."/>
            <person name="Blasche S."/>
        </authorList>
    </citation>
    <scope>NUCLEOTIDE SEQUENCE [LARGE SCALE GENOMIC DNA]</scope>
    <source>
        <strain evidence="9 10">OG2</strain>
    </source>
</reference>